<evidence type="ECO:0000313" key="2">
    <source>
        <dbReference type="EMBL" id="GAA1968232.1"/>
    </source>
</evidence>
<dbReference type="EMBL" id="BAAAMK010000014">
    <property type="protein sequence ID" value="GAA1968232.1"/>
    <property type="molecule type" value="Genomic_DNA"/>
</dbReference>
<accession>A0ABN2RFC2</accession>
<sequence>MGVEQMSMSLIWFSAFAWGMVGGGIAMVRVFVVRRLRLLAGGSESSGLRAGKRVADIFVLFAFALAGFWVVLAIALTLSAE</sequence>
<feature type="transmembrane region" description="Helical" evidence="1">
    <location>
        <begin position="12"/>
        <end position="33"/>
    </location>
</feature>
<evidence type="ECO:0000256" key="1">
    <source>
        <dbReference type="SAM" id="Phobius"/>
    </source>
</evidence>
<feature type="transmembrane region" description="Helical" evidence="1">
    <location>
        <begin position="54"/>
        <end position="78"/>
    </location>
</feature>
<keyword evidence="1" id="KW-0472">Membrane</keyword>
<reference evidence="2 3" key="1">
    <citation type="journal article" date="2019" name="Int. J. Syst. Evol. Microbiol.">
        <title>The Global Catalogue of Microorganisms (GCM) 10K type strain sequencing project: providing services to taxonomists for standard genome sequencing and annotation.</title>
        <authorList>
            <consortium name="The Broad Institute Genomics Platform"/>
            <consortium name="The Broad Institute Genome Sequencing Center for Infectious Disease"/>
            <person name="Wu L."/>
            <person name="Ma J."/>
        </authorList>
    </citation>
    <scope>NUCLEOTIDE SEQUENCE [LARGE SCALE GENOMIC DNA]</scope>
    <source>
        <strain evidence="2 3">JCM 13584</strain>
    </source>
</reference>
<keyword evidence="3" id="KW-1185">Reference proteome</keyword>
<proteinExistence type="predicted"/>
<name>A0ABN2RFC2_9MICO</name>
<protein>
    <submittedName>
        <fullName evidence="2">Uncharacterized protein</fullName>
    </submittedName>
</protein>
<comment type="caution">
    <text evidence="2">The sequence shown here is derived from an EMBL/GenBank/DDBJ whole genome shotgun (WGS) entry which is preliminary data.</text>
</comment>
<organism evidence="2 3">
    <name type="scientific">Agromyces allii</name>
    <dbReference type="NCBI Taxonomy" id="393607"/>
    <lineage>
        <taxon>Bacteria</taxon>
        <taxon>Bacillati</taxon>
        <taxon>Actinomycetota</taxon>
        <taxon>Actinomycetes</taxon>
        <taxon>Micrococcales</taxon>
        <taxon>Microbacteriaceae</taxon>
        <taxon>Agromyces</taxon>
    </lineage>
</organism>
<dbReference type="Proteomes" id="UP001499954">
    <property type="component" value="Unassembled WGS sequence"/>
</dbReference>
<evidence type="ECO:0000313" key="3">
    <source>
        <dbReference type="Proteomes" id="UP001499954"/>
    </source>
</evidence>
<keyword evidence="1" id="KW-1133">Transmembrane helix</keyword>
<gene>
    <name evidence="2" type="ORF">GCM10009717_38960</name>
</gene>
<keyword evidence="1" id="KW-0812">Transmembrane</keyword>